<dbReference type="eggNOG" id="COG0235">
    <property type="taxonomic scope" value="Bacteria"/>
</dbReference>
<dbReference type="AlphaFoldDB" id="C0CRI0"/>
<dbReference type="EMBL" id="ACBZ01000187">
    <property type="protein sequence ID" value="EEG47596.1"/>
    <property type="molecule type" value="Genomic_DNA"/>
</dbReference>
<evidence type="ECO:0000256" key="2">
    <source>
        <dbReference type="ARBA" id="ARBA00023239"/>
    </source>
</evidence>
<feature type="domain" description="Class II aldolase/adducin N-terminal" evidence="3">
    <location>
        <begin position="232"/>
        <end position="405"/>
    </location>
</feature>
<evidence type="ECO:0000259" key="3">
    <source>
        <dbReference type="SMART" id="SM01007"/>
    </source>
</evidence>
<sequence>MNRQTMHPAEQICTVMKRIYARQLTTLSGGNLSILDEEGIMWVSPSGIDKSSLTPKDVVQVLPDGSYIGHHKPTSEYLIHREIYKVRRDIKAILHAHPPAVTSMSTLHQTVDTSLYPLAHRMNGDTQIAVYGLPGSMQLARRVAAVFESGSDTAILENHGVFLSSEKDIFEAFARFDELEANAVTEMNAYVFGQPQGMNEELQRSCRAYFQRPLSKVDRNTVMTSEEKKLRRELSDTAVRAYENKLFTAVSGVVSARIDEHSFLISPGERDNAYLEPDDFVKVTDGKYEGESYPDGFARFVSLVYDRNPKIRGMIFSTAPYTMMFAATEEPYRVNFIPECYGVLFSCREYSAEEFLEDGERLAAEARIDAPFALIRNIGAVFTAVSLHAAYDMLEVCENTAKSIHMARQTGKEIQWMTEEQLREMDGK</sequence>
<organism evidence="4 5">
    <name type="scientific">Blautia hydrogenotrophica (strain DSM 10507 / JCM 14656 / S5a33)</name>
    <name type="common">Ruminococcus hydrogenotrophicus</name>
    <dbReference type="NCBI Taxonomy" id="476272"/>
    <lineage>
        <taxon>Bacteria</taxon>
        <taxon>Bacillati</taxon>
        <taxon>Bacillota</taxon>
        <taxon>Clostridia</taxon>
        <taxon>Lachnospirales</taxon>
        <taxon>Lachnospiraceae</taxon>
        <taxon>Blautia</taxon>
    </lineage>
</organism>
<dbReference type="Proteomes" id="UP000003100">
    <property type="component" value="Unassembled WGS sequence"/>
</dbReference>
<gene>
    <name evidence="4" type="ORF">RUMHYD_03495</name>
</gene>
<dbReference type="GO" id="GO:0016832">
    <property type="term" value="F:aldehyde-lyase activity"/>
    <property type="evidence" value="ECO:0007669"/>
    <property type="project" value="TreeGrafter"/>
</dbReference>
<dbReference type="InterPro" id="IPR001303">
    <property type="entry name" value="Aldolase_II/adducin_N"/>
</dbReference>
<accession>C0CRI0</accession>
<dbReference type="GO" id="GO:0019323">
    <property type="term" value="P:pentose catabolic process"/>
    <property type="evidence" value="ECO:0007669"/>
    <property type="project" value="TreeGrafter"/>
</dbReference>
<name>C0CRI0_BLAHS</name>
<feature type="domain" description="Class II aldolase/adducin N-terminal" evidence="3">
    <location>
        <begin position="10"/>
        <end position="187"/>
    </location>
</feature>
<dbReference type="Gene3D" id="3.40.225.10">
    <property type="entry name" value="Class II aldolase/adducin N-terminal domain"/>
    <property type="match status" value="2"/>
</dbReference>
<dbReference type="GeneID" id="86823309"/>
<keyword evidence="2" id="KW-0456">Lyase</keyword>
<dbReference type="GO" id="GO:0005829">
    <property type="term" value="C:cytosol"/>
    <property type="evidence" value="ECO:0007669"/>
    <property type="project" value="TreeGrafter"/>
</dbReference>
<dbReference type="InterPro" id="IPR036409">
    <property type="entry name" value="Aldolase_II/adducin_N_sf"/>
</dbReference>
<dbReference type="Pfam" id="PF00596">
    <property type="entry name" value="Aldolase_II"/>
    <property type="match status" value="2"/>
</dbReference>
<comment type="caution">
    <text evidence="4">The sequence shown here is derived from an EMBL/GenBank/DDBJ whole genome shotgun (WGS) entry which is preliminary data.</text>
</comment>
<protein>
    <recommendedName>
        <fullName evidence="3">Class II aldolase/adducin N-terminal domain-containing protein</fullName>
    </recommendedName>
</protein>
<keyword evidence="1" id="KW-0479">Metal-binding</keyword>
<evidence type="ECO:0000256" key="1">
    <source>
        <dbReference type="ARBA" id="ARBA00022723"/>
    </source>
</evidence>
<dbReference type="PANTHER" id="PTHR22789:SF0">
    <property type="entry name" value="3-OXO-TETRONATE 4-PHOSPHATE DECARBOXYLASE-RELATED"/>
    <property type="match status" value="1"/>
</dbReference>
<evidence type="ECO:0000313" key="4">
    <source>
        <dbReference type="EMBL" id="EEG47596.1"/>
    </source>
</evidence>
<dbReference type="HOGENOM" id="CLU_640673_0_0_9"/>
<dbReference type="SUPFAM" id="SSF53639">
    <property type="entry name" value="AraD/HMP-PK domain-like"/>
    <property type="match status" value="2"/>
</dbReference>
<dbReference type="PATRIC" id="fig|476272.21.peg.171"/>
<dbReference type="GO" id="GO:0046872">
    <property type="term" value="F:metal ion binding"/>
    <property type="evidence" value="ECO:0007669"/>
    <property type="project" value="UniProtKB-KW"/>
</dbReference>
<dbReference type="RefSeq" id="WP_005951901.1">
    <property type="nucleotide sequence ID" value="NZ_CP136423.1"/>
</dbReference>
<dbReference type="SMART" id="SM01007">
    <property type="entry name" value="Aldolase_II"/>
    <property type="match status" value="2"/>
</dbReference>
<dbReference type="InterPro" id="IPR050197">
    <property type="entry name" value="Aldolase_class_II_sugar_metab"/>
</dbReference>
<reference evidence="4 5" key="2">
    <citation type="submission" date="2009-02" db="EMBL/GenBank/DDBJ databases">
        <title>Draft genome sequence of Blautia hydrogenotrophica DSM 10507 (Ruminococcus hydrogenotrophicus DSM 10507).</title>
        <authorList>
            <person name="Sudarsanam P."/>
            <person name="Ley R."/>
            <person name="Guruge J."/>
            <person name="Turnbaugh P.J."/>
            <person name="Mahowald M."/>
            <person name="Liep D."/>
            <person name="Gordon J."/>
        </authorList>
    </citation>
    <scope>NUCLEOTIDE SEQUENCE [LARGE SCALE GENOMIC DNA]</scope>
    <source>
        <strain evidence="5">DSM 10507 / JCM 14656 / S5a33</strain>
    </source>
</reference>
<keyword evidence="5" id="KW-1185">Reference proteome</keyword>
<proteinExistence type="predicted"/>
<evidence type="ECO:0000313" key="5">
    <source>
        <dbReference type="Proteomes" id="UP000003100"/>
    </source>
</evidence>
<dbReference type="PANTHER" id="PTHR22789">
    <property type="entry name" value="FUCULOSE PHOSPHATE ALDOLASE"/>
    <property type="match status" value="1"/>
</dbReference>
<reference evidence="4 5" key="1">
    <citation type="submission" date="2009-01" db="EMBL/GenBank/DDBJ databases">
        <authorList>
            <person name="Fulton L."/>
            <person name="Clifton S."/>
            <person name="Fulton B."/>
            <person name="Xu J."/>
            <person name="Minx P."/>
            <person name="Pepin K.H."/>
            <person name="Johnson M."/>
            <person name="Bhonagiri V."/>
            <person name="Nash W.E."/>
            <person name="Mardis E.R."/>
            <person name="Wilson R.K."/>
        </authorList>
    </citation>
    <scope>NUCLEOTIDE SEQUENCE [LARGE SCALE GENOMIC DNA]</scope>
    <source>
        <strain evidence="5">DSM 10507 / JCM 14656 / S5a33</strain>
    </source>
</reference>